<sequence>MLLPHMAENVSPRLLELQALIAKNLRLLRDKKGMSQEVLADRAGLHRTQLSVIERGLRNMRLDTLVSLAAALGVSETELLVESGEEPVAPRRGRPRKRTEPGAE</sequence>
<name>D5WI88_PARAM</name>
<dbReference type="PANTHER" id="PTHR46797">
    <property type="entry name" value="HTH-TYPE TRANSCRIPTIONAL REGULATOR"/>
    <property type="match status" value="1"/>
</dbReference>
<dbReference type="SMART" id="SM00530">
    <property type="entry name" value="HTH_XRE"/>
    <property type="match status" value="1"/>
</dbReference>
<dbReference type="Gene3D" id="1.10.260.40">
    <property type="entry name" value="lambda repressor-like DNA-binding domains"/>
    <property type="match status" value="1"/>
</dbReference>
<evidence type="ECO:0000256" key="2">
    <source>
        <dbReference type="ARBA" id="ARBA00023125"/>
    </source>
</evidence>
<dbReference type="SUPFAM" id="SSF47413">
    <property type="entry name" value="lambda repressor-like DNA-binding domains"/>
    <property type="match status" value="1"/>
</dbReference>
<keyword evidence="2" id="KW-0238">DNA-binding</keyword>
<dbReference type="CDD" id="cd00093">
    <property type="entry name" value="HTH_XRE"/>
    <property type="match status" value="1"/>
</dbReference>
<reference evidence="6 7" key="2">
    <citation type="journal article" date="2012" name="J. Bacteriol.">
        <title>Genome Sequences of Burkholderia sp. Strains CCGE1002 and H160, Isolated from Legume Nodules in Mexico and Brazil.</title>
        <authorList>
            <person name="Ormeno-Orrillo E."/>
            <person name="Rogel M.A."/>
            <person name="Chueire L.M."/>
            <person name="Tiedje J.M."/>
            <person name="Martinez-Romero E."/>
            <person name="Hungria M."/>
        </authorList>
    </citation>
    <scope>NUCLEOTIDE SEQUENCE [LARGE SCALE GENOMIC DNA]</scope>
    <source>
        <strain evidence="6 7">CCGE1002</strain>
    </source>
</reference>
<dbReference type="PROSITE" id="PS50943">
    <property type="entry name" value="HTH_CROC1"/>
    <property type="match status" value="1"/>
</dbReference>
<evidence type="ECO:0000313" key="6">
    <source>
        <dbReference type="EMBL" id="ADG18183.1"/>
    </source>
</evidence>
<dbReference type="PANTHER" id="PTHR46797:SF23">
    <property type="entry name" value="HTH-TYPE TRANSCRIPTIONAL REGULATOR SUTR"/>
    <property type="match status" value="1"/>
</dbReference>
<organism evidence="6 7">
    <name type="scientific">Paraburkholderia atlantica</name>
    <dbReference type="NCBI Taxonomy" id="2654982"/>
    <lineage>
        <taxon>Bacteria</taxon>
        <taxon>Pseudomonadati</taxon>
        <taxon>Pseudomonadota</taxon>
        <taxon>Betaproteobacteria</taxon>
        <taxon>Burkholderiales</taxon>
        <taxon>Burkholderiaceae</taxon>
        <taxon>Paraburkholderia</taxon>
    </lineage>
</organism>
<dbReference type="GO" id="GO:0003677">
    <property type="term" value="F:DNA binding"/>
    <property type="evidence" value="ECO:0007669"/>
    <property type="project" value="UniProtKB-KW"/>
</dbReference>
<evidence type="ECO:0000256" key="1">
    <source>
        <dbReference type="ARBA" id="ARBA00023015"/>
    </source>
</evidence>
<dbReference type="AlphaFoldDB" id="D5WI88"/>
<dbReference type="InterPro" id="IPR050807">
    <property type="entry name" value="TransReg_Diox_bact_type"/>
</dbReference>
<dbReference type="Pfam" id="PF01381">
    <property type="entry name" value="HTH_3"/>
    <property type="match status" value="1"/>
</dbReference>
<dbReference type="eggNOG" id="COG1396">
    <property type="taxonomic scope" value="Bacteria"/>
</dbReference>
<keyword evidence="3" id="KW-0804">Transcription</keyword>
<dbReference type="GO" id="GO:0003700">
    <property type="term" value="F:DNA-binding transcription factor activity"/>
    <property type="evidence" value="ECO:0007669"/>
    <property type="project" value="TreeGrafter"/>
</dbReference>
<feature type="region of interest" description="Disordered" evidence="4">
    <location>
        <begin position="81"/>
        <end position="104"/>
    </location>
</feature>
<protein>
    <submittedName>
        <fullName evidence="6">Transcriptional regulator, XRE family</fullName>
    </submittedName>
</protein>
<proteinExistence type="predicted"/>
<dbReference type="Proteomes" id="UP000002190">
    <property type="component" value="Chromosome 2"/>
</dbReference>
<dbReference type="KEGG" id="bge:BC1002_4190"/>
<dbReference type="EMBL" id="CP002014">
    <property type="protein sequence ID" value="ADG18183.1"/>
    <property type="molecule type" value="Genomic_DNA"/>
</dbReference>
<evidence type="ECO:0000256" key="3">
    <source>
        <dbReference type="ARBA" id="ARBA00023163"/>
    </source>
</evidence>
<reference evidence="7" key="1">
    <citation type="submission" date="2010-04" db="EMBL/GenBank/DDBJ databases">
        <title>Complete sequence of chromosome 2 of Burkholderia sp. CCGE1002.</title>
        <authorList>
            <consortium name="US DOE Joint Genome Institute"/>
            <person name="Lucas S."/>
            <person name="Copeland A."/>
            <person name="Lapidus A."/>
            <person name="Cheng J.-F."/>
            <person name="Bruce D."/>
            <person name="Goodwin L."/>
            <person name="Pitluck S."/>
            <person name="Chertkov O."/>
            <person name="Detter J.C."/>
            <person name="Han C."/>
            <person name="Tapia R."/>
            <person name="Land M."/>
            <person name="Hauser L."/>
            <person name="Kyrpides N."/>
            <person name="Ovchinnikova G."/>
            <person name="Martinez-Romero E."/>
            <person name="Hernandez M.A.R."/>
            <person name="Tiedje J.M."/>
            <person name="Woyke T."/>
        </authorList>
    </citation>
    <scope>NUCLEOTIDE SEQUENCE [LARGE SCALE GENOMIC DNA]</scope>
    <source>
        <strain evidence="7">CCGE1002</strain>
    </source>
</reference>
<dbReference type="InterPro" id="IPR001387">
    <property type="entry name" value="Cro/C1-type_HTH"/>
</dbReference>
<dbReference type="GO" id="GO:0005829">
    <property type="term" value="C:cytosol"/>
    <property type="evidence" value="ECO:0007669"/>
    <property type="project" value="TreeGrafter"/>
</dbReference>
<dbReference type="GeneID" id="301095452"/>
<feature type="domain" description="HTH cro/C1-type" evidence="5">
    <location>
        <begin position="25"/>
        <end position="79"/>
    </location>
</feature>
<evidence type="ECO:0000313" key="7">
    <source>
        <dbReference type="Proteomes" id="UP000002190"/>
    </source>
</evidence>
<dbReference type="HOGENOM" id="CLU_066192_29_1_4"/>
<gene>
    <name evidence="6" type="ordered locus">BC1002_4190</name>
</gene>
<dbReference type="InterPro" id="IPR010982">
    <property type="entry name" value="Lambda_DNA-bd_dom_sf"/>
</dbReference>
<keyword evidence="1" id="KW-0805">Transcription regulation</keyword>
<dbReference type="RefSeq" id="WP_013091983.1">
    <property type="nucleotide sequence ID" value="NC_014118.1"/>
</dbReference>
<accession>D5WI88</accession>
<dbReference type="STRING" id="640511.BC1002_4190"/>
<evidence type="ECO:0000256" key="4">
    <source>
        <dbReference type="SAM" id="MobiDB-lite"/>
    </source>
</evidence>
<evidence type="ECO:0000259" key="5">
    <source>
        <dbReference type="PROSITE" id="PS50943"/>
    </source>
</evidence>